<dbReference type="RefSeq" id="WP_187687366.1">
    <property type="nucleotide sequence ID" value="NZ_AP023396.1"/>
</dbReference>
<sequence>MSYPYHQQGHYPQVPPGGHPQHYGYPPAPYGYPSPPPGYPQPVASAVPAVCAGLLFGLCSVLCFVFAVPGFDGAKVSSMTRLMALIGQAFSEHTTRNIDFGVSVTMTIGGITALLAVLLMCRLGFARWLLIVLSVLVAAYYIYALVRLADLGAPSKFYTWIVVALIGWTSAGILAALPATGRAMRGYRPPVARW</sequence>
<evidence type="ECO:0000256" key="1">
    <source>
        <dbReference type="SAM" id="Phobius"/>
    </source>
</evidence>
<keyword evidence="1" id="KW-0812">Transmembrane</keyword>
<keyword evidence="3" id="KW-1185">Reference proteome</keyword>
<accession>A0A7G1KFQ9</accession>
<name>A0A7G1KFQ9_9NOCA</name>
<evidence type="ECO:0000313" key="3">
    <source>
        <dbReference type="Proteomes" id="UP000516173"/>
    </source>
</evidence>
<dbReference type="AlphaFoldDB" id="A0A7G1KFQ9"/>
<gene>
    <name evidence="2" type="ORF">NWFMUON74_18190</name>
</gene>
<feature type="transmembrane region" description="Helical" evidence="1">
    <location>
        <begin position="46"/>
        <end position="68"/>
    </location>
</feature>
<protein>
    <submittedName>
        <fullName evidence="2">Uncharacterized protein</fullName>
    </submittedName>
</protein>
<proteinExistence type="predicted"/>
<reference evidence="2 3" key="1">
    <citation type="submission" date="2020-08" db="EMBL/GenBank/DDBJ databases">
        <title>Genome Sequencing of Nocardia wallacei strain FMUON74 and assembly.</title>
        <authorList>
            <person name="Toyokawa M."/>
            <person name="Uesaka K."/>
        </authorList>
    </citation>
    <scope>NUCLEOTIDE SEQUENCE [LARGE SCALE GENOMIC DNA]</scope>
    <source>
        <strain evidence="2 3">FMUON74</strain>
    </source>
</reference>
<organism evidence="2 3">
    <name type="scientific">Nocardia wallacei</name>
    <dbReference type="NCBI Taxonomy" id="480035"/>
    <lineage>
        <taxon>Bacteria</taxon>
        <taxon>Bacillati</taxon>
        <taxon>Actinomycetota</taxon>
        <taxon>Actinomycetes</taxon>
        <taxon>Mycobacteriales</taxon>
        <taxon>Nocardiaceae</taxon>
        <taxon>Nocardia</taxon>
    </lineage>
</organism>
<feature type="transmembrane region" description="Helical" evidence="1">
    <location>
        <begin position="128"/>
        <end position="146"/>
    </location>
</feature>
<dbReference type="Proteomes" id="UP000516173">
    <property type="component" value="Chromosome"/>
</dbReference>
<keyword evidence="1" id="KW-0472">Membrane</keyword>
<keyword evidence="1" id="KW-1133">Transmembrane helix</keyword>
<dbReference type="EMBL" id="AP023396">
    <property type="protein sequence ID" value="BCK54047.1"/>
    <property type="molecule type" value="Genomic_DNA"/>
</dbReference>
<evidence type="ECO:0000313" key="2">
    <source>
        <dbReference type="EMBL" id="BCK54047.1"/>
    </source>
</evidence>
<dbReference type="KEGG" id="nwl:NWFMUON74_18190"/>
<feature type="transmembrane region" description="Helical" evidence="1">
    <location>
        <begin position="158"/>
        <end position="179"/>
    </location>
</feature>
<dbReference type="GeneID" id="80346391"/>
<feature type="transmembrane region" description="Helical" evidence="1">
    <location>
        <begin position="100"/>
        <end position="121"/>
    </location>
</feature>